<dbReference type="HOGENOM" id="CLU_012893_5_3_2"/>
<dbReference type="Proteomes" id="UP000019024">
    <property type="component" value="Plasmid unnamed3"/>
</dbReference>
<dbReference type="RefSeq" id="WP_049955032.1">
    <property type="nucleotide sequence ID" value="NZ_CP007058.1"/>
</dbReference>
<dbReference type="PIRSF" id="PIRSF006603">
    <property type="entry name" value="DinF"/>
    <property type="match status" value="1"/>
</dbReference>
<accession>W0JUF6</accession>
<evidence type="ECO:0000256" key="10">
    <source>
        <dbReference type="SAM" id="Phobius"/>
    </source>
</evidence>
<dbReference type="GO" id="GO:0042910">
    <property type="term" value="F:xenobiotic transmembrane transporter activity"/>
    <property type="evidence" value="ECO:0007669"/>
    <property type="project" value="InterPro"/>
</dbReference>
<evidence type="ECO:0000256" key="5">
    <source>
        <dbReference type="ARBA" id="ARBA00022692"/>
    </source>
</evidence>
<dbReference type="InterPro" id="IPR050222">
    <property type="entry name" value="MATE_MdtK"/>
</dbReference>
<keyword evidence="6 10" id="KW-1133">Transmembrane helix</keyword>
<feature type="transmembrane region" description="Helical" evidence="10">
    <location>
        <begin position="458"/>
        <end position="481"/>
    </location>
</feature>
<dbReference type="InterPro" id="IPR002528">
    <property type="entry name" value="MATE_fam"/>
</dbReference>
<dbReference type="NCBIfam" id="TIGR00797">
    <property type="entry name" value="matE"/>
    <property type="match status" value="1"/>
</dbReference>
<dbReference type="PANTHER" id="PTHR43298:SF2">
    <property type="entry name" value="FMN_FAD EXPORTER YEEO-RELATED"/>
    <property type="match status" value="1"/>
</dbReference>
<gene>
    <name evidence="11" type="ORF">HALLA_20180</name>
</gene>
<keyword evidence="3" id="KW-0050">Antiport</keyword>
<feature type="transmembrane region" description="Helical" evidence="10">
    <location>
        <begin position="381"/>
        <end position="406"/>
    </location>
</feature>
<reference evidence="11 12" key="1">
    <citation type="submission" date="2014-01" db="EMBL/GenBank/DDBJ databases">
        <authorList>
            <consortium name="DOE Joint Genome Institute"/>
            <person name="Anderson I."/>
            <person name="Huntemann M."/>
            <person name="Han J."/>
            <person name="Chen A."/>
            <person name="Kyrpides N."/>
            <person name="Mavromatis K."/>
            <person name="Markowitz V."/>
            <person name="Palaniappan K."/>
            <person name="Ivanova N."/>
            <person name="Schaumberg A."/>
            <person name="Pati A."/>
            <person name="Liolios K."/>
            <person name="Nordberg H.P."/>
            <person name="Cantor M.N."/>
            <person name="Hua S.X."/>
            <person name="Woyke T."/>
        </authorList>
    </citation>
    <scope>NUCLEOTIDE SEQUENCE [LARGE SCALE GENOMIC DNA]</scope>
    <source>
        <strain evidence="11 12">XH-48</strain>
        <plasmid evidence="12">4</plasmid>
    </source>
</reference>
<dbReference type="GO" id="GO:0005886">
    <property type="term" value="C:plasma membrane"/>
    <property type="evidence" value="ECO:0007669"/>
    <property type="project" value="UniProtKB-SubCell"/>
</dbReference>
<dbReference type="GeneID" id="25147560"/>
<keyword evidence="11" id="KW-0614">Plasmid</keyword>
<keyword evidence="7" id="KW-0406">Ion transport</keyword>
<dbReference type="InterPro" id="IPR048279">
    <property type="entry name" value="MdtK-like"/>
</dbReference>
<proteinExistence type="predicted"/>
<feature type="transmembrane region" description="Helical" evidence="10">
    <location>
        <begin position="116"/>
        <end position="133"/>
    </location>
</feature>
<feature type="transmembrane region" description="Helical" evidence="10">
    <location>
        <begin position="52"/>
        <end position="71"/>
    </location>
</feature>
<feature type="transmembrane region" description="Helical" evidence="10">
    <location>
        <begin position="153"/>
        <end position="170"/>
    </location>
</feature>
<keyword evidence="2" id="KW-0813">Transport</keyword>
<keyword evidence="5 10" id="KW-0812">Transmembrane</keyword>
<dbReference type="EMBL" id="CP007058">
    <property type="protein sequence ID" value="AHG02221.1"/>
    <property type="molecule type" value="Genomic_DNA"/>
</dbReference>
<keyword evidence="12" id="KW-1185">Reference proteome</keyword>
<dbReference type="PATRIC" id="fig|797299.3.peg.3900"/>
<sequence length="504" mass="52717">MVRRVPNPFRQLILWIGLALARLGLIDRERARRTADLAWPRIVTGLARMSKNAVDVAMVGVAVGSGAIAGVGFAAPYWGLAFALGGGVAGGTIALVSQRYGAERFDQMGQAVRSSVVCVLAVTVPVAAVFWAFPVELISLISDNQEAVEHGANYLQIVALGIPFAGLNLIGSRTFVGMDDSWTPMVVRAGGAVANIVLNSVLIFGFDMGVVGAALGTVLANVVVTSVFGIGLIAGRLPGLGSFDVSISPVGTYLDGETIWDLTTIGLPVLGSKLVWTIAEFPMLAIVDIFGQDTVAAYVIARRIWGLMNTPGWGFGLAASSLVGQHLGTGDEHTAEQYGREIVYFSAAVYLVAAVIVFVLAEPITLAFTDDPSELSVPTAVALIRAACGAIVFKGVHTAAAGALNGSGDTRWPFYSQLLGMFGLSIPVAYLGATAVTIPNIGPIPILELTISGGTIPALGLTGLCLTFFAETLTPALINYYRFSTGKWKAISRSYRPDAAPADD</sequence>
<feature type="transmembrane region" description="Helical" evidence="10">
    <location>
        <begin position="342"/>
        <end position="361"/>
    </location>
</feature>
<dbReference type="Pfam" id="PF01554">
    <property type="entry name" value="MatE"/>
    <property type="match status" value="2"/>
</dbReference>
<evidence type="ECO:0000256" key="8">
    <source>
        <dbReference type="ARBA" id="ARBA00023136"/>
    </source>
</evidence>
<dbReference type="GO" id="GO:0006811">
    <property type="term" value="P:monoatomic ion transport"/>
    <property type="evidence" value="ECO:0007669"/>
    <property type="project" value="UniProtKB-KW"/>
</dbReference>
<evidence type="ECO:0000256" key="1">
    <source>
        <dbReference type="ARBA" id="ARBA00004651"/>
    </source>
</evidence>
<evidence type="ECO:0000256" key="9">
    <source>
        <dbReference type="ARBA" id="ARBA00031636"/>
    </source>
</evidence>
<geneLocation type="plasmid" evidence="12">
    <name>4</name>
</geneLocation>
<feature type="transmembrane region" description="Helical" evidence="10">
    <location>
        <begin position="210"/>
        <end position="234"/>
    </location>
</feature>
<feature type="transmembrane region" description="Helical" evidence="10">
    <location>
        <begin position="182"/>
        <end position="204"/>
    </location>
</feature>
<evidence type="ECO:0000313" key="12">
    <source>
        <dbReference type="Proteomes" id="UP000019024"/>
    </source>
</evidence>
<dbReference type="AlphaFoldDB" id="W0JUF6"/>
<name>W0JUF6_9EURY</name>
<feature type="transmembrane region" description="Helical" evidence="10">
    <location>
        <begin position="418"/>
        <end position="438"/>
    </location>
</feature>
<dbReference type="OrthoDB" id="213143at2157"/>
<comment type="subcellular location">
    <subcellularLocation>
        <location evidence="1">Cell membrane</location>
        <topology evidence="1">Multi-pass membrane protein</topology>
    </subcellularLocation>
</comment>
<dbReference type="KEGG" id="hlr:HALLA_20180"/>
<organism evidence="11 12">
    <name type="scientific">Halostagnicola larsenii XH-48</name>
    <dbReference type="NCBI Taxonomy" id="797299"/>
    <lineage>
        <taxon>Archaea</taxon>
        <taxon>Methanobacteriati</taxon>
        <taxon>Methanobacteriota</taxon>
        <taxon>Stenosarchaea group</taxon>
        <taxon>Halobacteria</taxon>
        <taxon>Halobacteriales</taxon>
        <taxon>Natrialbaceae</taxon>
        <taxon>Halostagnicola</taxon>
    </lineage>
</organism>
<feature type="transmembrane region" description="Helical" evidence="10">
    <location>
        <begin position="77"/>
        <end position="96"/>
    </location>
</feature>
<keyword evidence="4" id="KW-1003">Cell membrane</keyword>
<keyword evidence="8 10" id="KW-0472">Membrane</keyword>
<protein>
    <recommendedName>
        <fullName evidence="9">Multidrug-efflux transporter</fullName>
    </recommendedName>
</protein>
<evidence type="ECO:0000256" key="7">
    <source>
        <dbReference type="ARBA" id="ARBA00023065"/>
    </source>
</evidence>
<evidence type="ECO:0000256" key="4">
    <source>
        <dbReference type="ARBA" id="ARBA00022475"/>
    </source>
</evidence>
<evidence type="ECO:0000256" key="6">
    <source>
        <dbReference type="ARBA" id="ARBA00022989"/>
    </source>
</evidence>
<dbReference type="eggNOG" id="arCOG01731">
    <property type="taxonomic scope" value="Archaea"/>
</dbReference>
<dbReference type="PANTHER" id="PTHR43298">
    <property type="entry name" value="MULTIDRUG RESISTANCE PROTEIN NORM-RELATED"/>
    <property type="match status" value="1"/>
</dbReference>
<dbReference type="CDD" id="cd13137">
    <property type="entry name" value="MATE_NorM_like"/>
    <property type="match status" value="1"/>
</dbReference>
<dbReference type="GO" id="GO:0015297">
    <property type="term" value="F:antiporter activity"/>
    <property type="evidence" value="ECO:0007669"/>
    <property type="project" value="UniProtKB-KW"/>
</dbReference>
<evidence type="ECO:0000256" key="2">
    <source>
        <dbReference type="ARBA" id="ARBA00022448"/>
    </source>
</evidence>
<evidence type="ECO:0000256" key="3">
    <source>
        <dbReference type="ARBA" id="ARBA00022449"/>
    </source>
</evidence>
<evidence type="ECO:0000313" key="11">
    <source>
        <dbReference type="EMBL" id="AHG02221.1"/>
    </source>
</evidence>